<accession>A0A0A5G9B7</accession>
<reference evidence="2 3" key="1">
    <citation type="submission" date="2013-08" db="EMBL/GenBank/DDBJ databases">
        <authorList>
            <person name="Huang J."/>
            <person name="Wang G."/>
        </authorList>
    </citation>
    <scope>NUCLEOTIDE SEQUENCE [LARGE SCALE GENOMIC DNA]</scope>
    <source>
        <strain evidence="2 3">JSM 072002</strain>
    </source>
</reference>
<gene>
    <name evidence="2" type="ORF">N784_13880</name>
</gene>
<organism evidence="2 3">
    <name type="scientific">Pontibacillus litoralis JSM 072002</name>
    <dbReference type="NCBI Taxonomy" id="1385512"/>
    <lineage>
        <taxon>Bacteria</taxon>
        <taxon>Bacillati</taxon>
        <taxon>Bacillota</taxon>
        <taxon>Bacilli</taxon>
        <taxon>Bacillales</taxon>
        <taxon>Bacillaceae</taxon>
        <taxon>Pontibacillus</taxon>
    </lineage>
</organism>
<evidence type="ECO:0000313" key="2">
    <source>
        <dbReference type="EMBL" id="KGX87705.1"/>
    </source>
</evidence>
<keyword evidence="1" id="KW-1133">Transmembrane helix</keyword>
<comment type="caution">
    <text evidence="2">The sequence shown here is derived from an EMBL/GenBank/DDBJ whole genome shotgun (WGS) entry which is preliminary data.</text>
</comment>
<dbReference type="Pfam" id="PF07098">
    <property type="entry name" value="DUF1360"/>
    <property type="match status" value="1"/>
</dbReference>
<dbReference type="RefSeq" id="WP_052127142.1">
    <property type="nucleotide sequence ID" value="NZ_AVPG01000005.1"/>
</dbReference>
<keyword evidence="1" id="KW-0472">Membrane</keyword>
<sequence>MDITWLELIVFILASYRLTNLFIYDSIMEWMRRPFHQEIEEEHEVVLVPKGKGIQAFIGELLLCHWCTGFWVSAGVLLSYLIFPSIYLLWILFAISGATSLFMHVFPRE</sequence>
<keyword evidence="1" id="KW-0812">Transmembrane</keyword>
<dbReference type="eggNOG" id="ENOG5032RXN">
    <property type="taxonomic scope" value="Bacteria"/>
</dbReference>
<dbReference type="Proteomes" id="UP000030401">
    <property type="component" value="Unassembled WGS sequence"/>
</dbReference>
<name>A0A0A5G9B7_9BACI</name>
<dbReference type="InterPro" id="IPR010773">
    <property type="entry name" value="Mycophage_PG1_Gp7"/>
</dbReference>
<dbReference type="OrthoDB" id="4722315at2"/>
<dbReference type="STRING" id="1385512.N784_13880"/>
<proteinExistence type="predicted"/>
<dbReference type="EMBL" id="AVPG01000005">
    <property type="protein sequence ID" value="KGX87705.1"/>
    <property type="molecule type" value="Genomic_DNA"/>
</dbReference>
<evidence type="ECO:0000256" key="1">
    <source>
        <dbReference type="SAM" id="Phobius"/>
    </source>
</evidence>
<keyword evidence="3" id="KW-1185">Reference proteome</keyword>
<evidence type="ECO:0000313" key="3">
    <source>
        <dbReference type="Proteomes" id="UP000030401"/>
    </source>
</evidence>
<dbReference type="AlphaFoldDB" id="A0A0A5G9B7"/>
<protein>
    <submittedName>
        <fullName evidence="2">Sporulation protein yjcA</fullName>
    </submittedName>
</protein>
<feature type="transmembrane region" description="Helical" evidence="1">
    <location>
        <begin position="61"/>
        <end position="81"/>
    </location>
</feature>
<feature type="transmembrane region" description="Helical" evidence="1">
    <location>
        <begin position="87"/>
        <end position="106"/>
    </location>
</feature>
<feature type="transmembrane region" description="Helical" evidence="1">
    <location>
        <begin position="6"/>
        <end position="24"/>
    </location>
</feature>